<dbReference type="NCBIfam" id="NF009466">
    <property type="entry name" value="PRK12826.1-2"/>
    <property type="match status" value="1"/>
</dbReference>
<dbReference type="EMBL" id="LN879502">
    <property type="protein sequence ID" value="CUI17977.1"/>
    <property type="molecule type" value="Genomic_DNA"/>
</dbReference>
<name>A0A0U5JDC5_9BACT</name>
<evidence type="ECO:0000313" key="4">
    <source>
        <dbReference type="EMBL" id="CUI17977.1"/>
    </source>
</evidence>
<dbReference type="Proteomes" id="UP000069902">
    <property type="component" value="Chromosome cPNK"/>
</dbReference>
<dbReference type="PRINTS" id="PR00081">
    <property type="entry name" value="GDHRDH"/>
</dbReference>
<evidence type="ECO:0000259" key="3">
    <source>
        <dbReference type="SMART" id="SM00822"/>
    </source>
</evidence>
<dbReference type="NCBIfam" id="NF004202">
    <property type="entry name" value="PRK05653.2-2"/>
    <property type="match status" value="1"/>
</dbReference>
<dbReference type="SUPFAM" id="SSF51735">
    <property type="entry name" value="NAD(P)-binding Rossmann-fold domains"/>
    <property type="match status" value="1"/>
</dbReference>
<evidence type="ECO:0000256" key="1">
    <source>
        <dbReference type="ARBA" id="ARBA00006484"/>
    </source>
</evidence>
<dbReference type="CDD" id="cd05233">
    <property type="entry name" value="SDR_c"/>
    <property type="match status" value="1"/>
</dbReference>
<dbReference type="Pfam" id="PF13561">
    <property type="entry name" value="adh_short_C2"/>
    <property type="match status" value="1"/>
</dbReference>
<feature type="domain" description="Ketoreductase" evidence="3">
    <location>
        <begin position="29"/>
        <end position="195"/>
    </location>
</feature>
<organism evidence="4 5">
    <name type="scientific">Candidatus Protochlamydia naegleriophila</name>
    <dbReference type="NCBI Taxonomy" id="389348"/>
    <lineage>
        <taxon>Bacteria</taxon>
        <taxon>Pseudomonadati</taxon>
        <taxon>Chlamydiota</taxon>
        <taxon>Chlamydiia</taxon>
        <taxon>Parachlamydiales</taxon>
        <taxon>Parachlamydiaceae</taxon>
        <taxon>Candidatus Protochlamydia</taxon>
    </lineage>
</organism>
<keyword evidence="2 4" id="KW-0560">Oxidoreductase</keyword>
<evidence type="ECO:0000256" key="2">
    <source>
        <dbReference type="ARBA" id="ARBA00023002"/>
    </source>
</evidence>
<protein>
    <submittedName>
        <fullName evidence="4">Putative 3-oxoacyl-[acyl-carrier-protein] reductase</fullName>
        <ecNumber evidence="4">1.1.1.100</ecNumber>
    </submittedName>
</protein>
<evidence type="ECO:0000313" key="5">
    <source>
        <dbReference type="Proteomes" id="UP000069902"/>
    </source>
</evidence>
<dbReference type="InterPro" id="IPR057326">
    <property type="entry name" value="KR_dom"/>
</dbReference>
<accession>A0A0U5JDC5</accession>
<dbReference type="Gene3D" id="3.40.50.720">
    <property type="entry name" value="NAD(P)-binding Rossmann-like Domain"/>
    <property type="match status" value="1"/>
</dbReference>
<dbReference type="AlphaFoldDB" id="A0A0U5JDC5"/>
<dbReference type="KEGG" id="pnl:PNK_2381"/>
<dbReference type="SMART" id="SM00822">
    <property type="entry name" value="PKS_KR"/>
    <property type="match status" value="1"/>
</dbReference>
<dbReference type="FunFam" id="3.40.50.720:FF:000084">
    <property type="entry name" value="Short-chain dehydrogenase reductase"/>
    <property type="match status" value="1"/>
</dbReference>
<dbReference type="GO" id="GO:0004316">
    <property type="term" value="F:3-oxoacyl-[acyl-carrier-protein] reductase (NADPH) activity"/>
    <property type="evidence" value="ECO:0007669"/>
    <property type="project" value="UniProtKB-EC"/>
</dbReference>
<dbReference type="PANTHER" id="PTHR42760:SF133">
    <property type="entry name" value="3-OXOACYL-[ACYL-CARRIER-PROTEIN] REDUCTASE"/>
    <property type="match status" value="1"/>
</dbReference>
<sequence>MLNSTPIHAEDTAGRTFNESKSIKRFSNQVVIVTGASRGIGRGIARLFAEEGANVVLVGRDEAQLKAVKTIIQDDNGNAFFVKADVSNPKDMERMVNEALSQYGKIDVLCHNAGIYPHARLENMTLEEWQTVIDVNLTGTFLAVKACIPAMKAQGHGKIVITSSISGPQTALPGYSHYTASKGGIAGFIRTAAVELAKYKINVNAVEPGNITTEGLDATGSEHINNMIRAIPLGRLGTPEDVAHAILFLSSKEAGYITGQNLIIDGGQTLPESHFSEY</sequence>
<reference evidence="5" key="1">
    <citation type="submission" date="2015-09" db="EMBL/GenBank/DDBJ databases">
        <authorList>
            <person name="Bertelli C."/>
        </authorList>
    </citation>
    <scope>NUCLEOTIDE SEQUENCE [LARGE SCALE GENOMIC DNA]</scope>
    <source>
        <strain evidence="5">KNic</strain>
    </source>
</reference>
<dbReference type="NCBIfam" id="NF005559">
    <property type="entry name" value="PRK07231.1"/>
    <property type="match status" value="1"/>
</dbReference>
<dbReference type="STRING" id="389348.PNK_2381"/>
<dbReference type="InterPro" id="IPR020904">
    <property type="entry name" value="Sc_DH/Rdtase_CS"/>
</dbReference>
<dbReference type="PRINTS" id="PR00080">
    <property type="entry name" value="SDRFAMILY"/>
</dbReference>
<comment type="similarity">
    <text evidence="1">Belongs to the short-chain dehydrogenases/reductases (SDR) family.</text>
</comment>
<dbReference type="InterPro" id="IPR002347">
    <property type="entry name" value="SDR_fam"/>
</dbReference>
<dbReference type="PANTHER" id="PTHR42760">
    <property type="entry name" value="SHORT-CHAIN DEHYDROGENASES/REDUCTASES FAMILY MEMBER"/>
    <property type="match status" value="1"/>
</dbReference>
<keyword evidence="5" id="KW-1185">Reference proteome</keyword>
<dbReference type="RefSeq" id="WP_158021808.1">
    <property type="nucleotide sequence ID" value="NZ_LN879502.1"/>
</dbReference>
<dbReference type="InParanoid" id="A0A0U5JDC5"/>
<dbReference type="EC" id="1.1.1.100" evidence="4"/>
<dbReference type="PATRIC" id="fig|389348.3.peg.2672"/>
<dbReference type="NCBIfam" id="NF009468">
    <property type="entry name" value="PRK12826.1-4"/>
    <property type="match status" value="1"/>
</dbReference>
<proteinExistence type="inferred from homology"/>
<gene>
    <name evidence="4" type="primary">fabg3</name>
    <name evidence="4" type="ORF">PNK_2381</name>
</gene>
<dbReference type="PROSITE" id="PS00061">
    <property type="entry name" value="ADH_SHORT"/>
    <property type="match status" value="1"/>
</dbReference>
<dbReference type="InterPro" id="IPR036291">
    <property type="entry name" value="NAD(P)-bd_dom_sf"/>
</dbReference>